<name>A0A0X8JCZ0_ACTRD</name>
<dbReference type="RefSeq" id="WP_067938829.1">
    <property type="nucleotide sequence ID" value="NZ_CP014228.1"/>
</dbReference>
<organism evidence="1 2">
    <name type="scientific">Actinomyces radicidentis</name>
    <dbReference type="NCBI Taxonomy" id="111015"/>
    <lineage>
        <taxon>Bacteria</taxon>
        <taxon>Bacillati</taxon>
        <taxon>Actinomycetota</taxon>
        <taxon>Actinomycetes</taxon>
        <taxon>Actinomycetales</taxon>
        <taxon>Actinomycetaceae</taxon>
        <taxon>Actinomyces</taxon>
    </lineage>
</organism>
<gene>
    <name evidence="1" type="ORF">AXF14_00030</name>
</gene>
<dbReference type="KEGG" id="ard:AXF14_00030"/>
<evidence type="ECO:0000313" key="1">
    <source>
        <dbReference type="EMBL" id="AMD86294.1"/>
    </source>
</evidence>
<dbReference type="Proteomes" id="UP000065220">
    <property type="component" value="Chromosome"/>
</dbReference>
<dbReference type="AlphaFoldDB" id="A0A0X8JCZ0"/>
<proteinExistence type="predicted"/>
<reference evidence="2" key="1">
    <citation type="submission" date="2016-02" db="EMBL/GenBank/DDBJ databases">
        <authorList>
            <person name="Holder M.E."/>
            <person name="Ajami N.J."/>
            <person name="Petrosino J.F."/>
        </authorList>
    </citation>
    <scope>NUCLEOTIDE SEQUENCE [LARGE SCALE GENOMIC DNA]</scope>
    <source>
        <strain evidence="2">CCUG 36733</strain>
    </source>
</reference>
<evidence type="ECO:0000313" key="2">
    <source>
        <dbReference type="Proteomes" id="UP000065220"/>
    </source>
</evidence>
<sequence length="77" mass="8338">MAVQQMARPRAPPGAFLHLLLSRSYARSQSRFVCIGRALFVTFGFDKVETALIDKLPNEAEVEVQAISLSETSAGAA</sequence>
<dbReference type="EMBL" id="CP014228">
    <property type="protein sequence ID" value="AMD86294.1"/>
    <property type="molecule type" value="Genomic_DNA"/>
</dbReference>
<accession>A0A0X8JCZ0</accession>
<keyword evidence="2" id="KW-1185">Reference proteome</keyword>
<protein>
    <submittedName>
        <fullName evidence="1">Uncharacterized protein</fullName>
    </submittedName>
</protein>